<dbReference type="GO" id="GO:0006777">
    <property type="term" value="P:Mo-molybdopterin cofactor biosynthetic process"/>
    <property type="evidence" value="ECO:0007669"/>
    <property type="project" value="UniProtKB-KW"/>
</dbReference>
<evidence type="ECO:0000256" key="3">
    <source>
        <dbReference type="ARBA" id="ARBA00012575"/>
    </source>
</evidence>
<evidence type="ECO:0000259" key="6">
    <source>
        <dbReference type="Pfam" id="PF01967"/>
    </source>
</evidence>
<name>A0A642VCE1_9ASCO</name>
<comment type="caution">
    <text evidence="7">The sequence shown here is derived from an EMBL/GenBank/DDBJ whole genome shotgun (WGS) entry which is preliminary data.</text>
</comment>
<dbReference type="InterPro" id="IPR050105">
    <property type="entry name" value="MoCo_biosynth_MoaA/MoaC"/>
</dbReference>
<dbReference type="NCBIfam" id="TIGR00581">
    <property type="entry name" value="moaC"/>
    <property type="match status" value="1"/>
</dbReference>
<dbReference type="Pfam" id="PF01967">
    <property type="entry name" value="MoaC"/>
    <property type="match status" value="1"/>
</dbReference>
<evidence type="ECO:0000313" key="8">
    <source>
        <dbReference type="Proteomes" id="UP000761534"/>
    </source>
</evidence>
<organism evidence="7 8">
    <name type="scientific">Trichomonascus ciferrii</name>
    <dbReference type="NCBI Taxonomy" id="44093"/>
    <lineage>
        <taxon>Eukaryota</taxon>
        <taxon>Fungi</taxon>
        <taxon>Dikarya</taxon>
        <taxon>Ascomycota</taxon>
        <taxon>Saccharomycotina</taxon>
        <taxon>Dipodascomycetes</taxon>
        <taxon>Dipodascales</taxon>
        <taxon>Trichomonascaceae</taxon>
        <taxon>Trichomonascus</taxon>
        <taxon>Trichomonascus ciferrii complex</taxon>
    </lineage>
</organism>
<reference evidence="7" key="1">
    <citation type="journal article" date="2019" name="G3 (Bethesda)">
        <title>Genome Assemblies of Two Rare Opportunistic Yeast Pathogens: Diutina rugosa (syn. Candida rugosa) and Trichomonascus ciferrii (syn. Candida ciferrii).</title>
        <authorList>
            <person name="Mixao V."/>
            <person name="Saus E."/>
            <person name="Hansen A.P."/>
            <person name="Lass-Florl C."/>
            <person name="Gabaldon T."/>
        </authorList>
    </citation>
    <scope>NUCLEOTIDE SEQUENCE</scope>
    <source>
        <strain evidence="7">CBS 4856</strain>
    </source>
</reference>
<evidence type="ECO:0000256" key="4">
    <source>
        <dbReference type="ARBA" id="ARBA00023150"/>
    </source>
</evidence>
<dbReference type="InterPro" id="IPR036522">
    <property type="entry name" value="MoaC_sf"/>
</dbReference>
<evidence type="ECO:0000256" key="5">
    <source>
        <dbReference type="ARBA" id="ARBA00023239"/>
    </source>
</evidence>
<dbReference type="VEuPathDB" id="FungiDB:TRICI_001498"/>
<keyword evidence="4" id="KW-0501">Molybdenum cofactor biosynthesis</keyword>
<dbReference type="Proteomes" id="UP000761534">
    <property type="component" value="Unassembled WGS sequence"/>
</dbReference>
<feature type="domain" description="Molybdopterin cofactor biosynthesis C (MoaC)" evidence="6">
    <location>
        <begin position="27"/>
        <end position="162"/>
    </location>
</feature>
<dbReference type="OrthoDB" id="429626at2759"/>
<proteinExistence type="predicted"/>
<evidence type="ECO:0000256" key="1">
    <source>
        <dbReference type="ARBA" id="ARBA00001637"/>
    </source>
</evidence>
<gene>
    <name evidence="7" type="ORF">TRICI_001498</name>
</gene>
<dbReference type="UniPathway" id="UPA00344"/>
<dbReference type="InterPro" id="IPR023045">
    <property type="entry name" value="MoaC"/>
</dbReference>
<dbReference type="EMBL" id="SWFS01000106">
    <property type="protein sequence ID" value="KAA8916355.1"/>
    <property type="molecule type" value="Genomic_DNA"/>
</dbReference>
<keyword evidence="8" id="KW-1185">Reference proteome</keyword>
<evidence type="ECO:0000256" key="2">
    <source>
        <dbReference type="ARBA" id="ARBA00005046"/>
    </source>
</evidence>
<dbReference type="InterPro" id="IPR047594">
    <property type="entry name" value="MoaC_bact/euk"/>
</dbReference>
<dbReference type="AlphaFoldDB" id="A0A642VCE1"/>
<accession>A0A642VCE1</accession>
<dbReference type="CDD" id="cd01420">
    <property type="entry name" value="MoaC_PE"/>
    <property type="match status" value="1"/>
</dbReference>
<dbReference type="EC" id="4.6.1.17" evidence="3"/>
<comment type="pathway">
    <text evidence="2">Cofactor biosynthesis; molybdopterin biosynthesis.</text>
</comment>
<keyword evidence="5" id="KW-0456">Lyase</keyword>
<dbReference type="GO" id="GO:0061799">
    <property type="term" value="F:cyclic pyranopterin monophosphate synthase activity"/>
    <property type="evidence" value="ECO:0007669"/>
    <property type="project" value="UniProtKB-EC"/>
</dbReference>
<dbReference type="Gene3D" id="3.30.70.640">
    <property type="entry name" value="Molybdopterin cofactor biosynthesis C (MoaC) domain"/>
    <property type="match status" value="1"/>
</dbReference>
<sequence>MPKMSTPAFTRAYSSFSHVDSDGQAQMVDVSDKRVTKRIATARGEIQFSTPEVVDLIRSNSMKKGDVLGVARVAGIMAVKSTPTIIPLCHPIMITKIKNNVEVQDQSTVVVETTVQCDGKTGVEMEAITGAMASLVTVYDMCKAVDKHMVISQVYVKQKQGGKHDFKIQ</sequence>
<dbReference type="PANTHER" id="PTHR22960">
    <property type="entry name" value="MOLYBDOPTERIN COFACTOR SYNTHESIS PROTEIN A"/>
    <property type="match status" value="1"/>
</dbReference>
<protein>
    <recommendedName>
        <fullName evidence="3">cyclic pyranopterin monophosphate synthase</fullName>
        <ecNumber evidence="3">4.6.1.17</ecNumber>
    </recommendedName>
</protein>
<dbReference type="SUPFAM" id="SSF55040">
    <property type="entry name" value="Molybdenum cofactor biosynthesis protein C, MoaC"/>
    <property type="match status" value="1"/>
</dbReference>
<evidence type="ECO:0000313" key="7">
    <source>
        <dbReference type="EMBL" id="KAA8916355.1"/>
    </source>
</evidence>
<dbReference type="NCBIfam" id="NF006870">
    <property type="entry name" value="PRK09364.1"/>
    <property type="match status" value="1"/>
</dbReference>
<dbReference type="InterPro" id="IPR002820">
    <property type="entry name" value="Mopterin_CF_biosynth-C_dom"/>
</dbReference>
<comment type="catalytic activity">
    <reaction evidence="1">
        <text>(8S)-3',8-cyclo-7,8-dihydroguanosine 5'-triphosphate = cyclic pyranopterin phosphate + diphosphate</text>
        <dbReference type="Rhea" id="RHEA:49580"/>
        <dbReference type="ChEBI" id="CHEBI:33019"/>
        <dbReference type="ChEBI" id="CHEBI:59648"/>
        <dbReference type="ChEBI" id="CHEBI:131766"/>
        <dbReference type="EC" id="4.6.1.17"/>
    </reaction>
</comment>